<proteinExistence type="predicted"/>
<evidence type="ECO:0000313" key="2">
    <source>
        <dbReference type="EMBL" id="RXI06950.1"/>
    </source>
</evidence>
<dbReference type="Proteomes" id="UP000290289">
    <property type="component" value="Chromosome 2"/>
</dbReference>
<keyword evidence="3" id="KW-1185">Reference proteome</keyword>
<sequence>MFLVIIQLSEGENAKLKGFLILLSGMQYMPEKIRNKATFLIFLQNFLEEKSTSNGACNSDDMFPKTKNKNKKKSLLIGNHKKVGN</sequence>
<feature type="region of interest" description="Disordered" evidence="1">
    <location>
        <begin position="57"/>
        <end position="85"/>
    </location>
</feature>
<reference evidence="2 3" key="1">
    <citation type="submission" date="2018-10" db="EMBL/GenBank/DDBJ databases">
        <title>A high-quality apple genome assembly.</title>
        <authorList>
            <person name="Hu J."/>
        </authorList>
    </citation>
    <scope>NUCLEOTIDE SEQUENCE [LARGE SCALE GENOMIC DNA]</scope>
    <source>
        <strain evidence="3">cv. HFTH1</strain>
        <tissue evidence="2">Young leaf</tissue>
    </source>
</reference>
<name>A0A498KF32_MALDO</name>
<gene>
    <name evidence="2" type="ORF">DVH24_026086</name>
</gene>
<dbReference type="AlphaFoldDB" id="A0A498KF32"/>
<evidence type="ECO:0000313" key="3">
    <source>
        <dbReference type="Proteomes" id="UP000290289"/>
    </source>
</evidence>
<accession>A0A498KF32</accession>
<dbReference type="EMBL" id="RDQH01000328">
    <property type="protein sequence ID" value="RXI06950.1"/>
    <property type="molecule type" value="Genomic_DNA"/>
</dbReference>
<protein>
    <submittedName>
        <fullName evidence="2">Uncharacterized protein</fullName>
    </submittedName>
</protein>
<comment type="caution">
    <text evidence="2">The sequence shown here is derived from an EMBL/GenBank/DDBJ whole genome shotgun (WGS) entry which is preliminary data.</text>
</comment>
<feature type="compositionally biased region" description="Basic residues" evidence="1">
    <location>
        <begin position="66"/>
        <end position="85"/>
    </location>
</feature>
<evidence type="ECO:0000256" key="1">
    <source>
        <dbReference type="SAM" id="MobiDB-lite"/>
    </source>
</evidence>
<organism evidence="2 3">
    <name type="scientific">Malus domestica</name>
    <name type="common">Apple</name>
    <name type="synonym">Pyrus malus</name>
    <dbReference type="NCBI Taxonomy" id="3750"/>
    <lineage>
        <taxon>Eukaryota</taxon>
        <taxon>Viridiplantae</taxon>
        <taxon>Streptophyta</taxon>
        <taxon>Embryophyta</taxon>
        <taxon>Tracheophyta</taxon>
        <taxon>Spermatophyta</taxon>
        <taxon>Magnoliopsida</taxon>
        <taxon>eudicotyledons</taxon>
        <taxon>Gunneridae</taxon>
        <taxon>Pentapetalae</taxon>
        <taxon>rosids</taxon>
        <taxon>fabids</taxon>
        <taxon>Rosales</taxon>
        <taxon>Rosaceae</taxon>
        <taxon>Amygdaloideae</taxon>
        <taxon>Maleae</taxon>
        <taxon>Malus</taxon>
    </lineage>
</organism>